<dbReference type="InterPro" id="IPR001846">
    <property type="entry name" value="VWF_type-D"/>
</dbReference>
<evidence type="ECO:0000256" key="8">
    <source>
        <dbReference type="ARBA" id="ARBA00022889"/>
    </source>
</evidence>
<dbReference type="SMART" id="SM00327">
    <property type="entry name" value="VWA"/>
    <property type="match status" value="3"/>
</dbReference>
<dbReference type="FunFam" id="2.10.25.10:FF:000284">
    <property type="entry name" value="von Willebrand factor"/>
    <property type="match status" value="1"/>
</dbReference>
<feature type="domain" description="CTCK" evidence="15">
    <location>
        <begin position="2608"/>
        <end position="2670"/>
    </location>
</feature>
<dbReference type="PROSITE" id="PS01225">
    <property type="entry name" value="CTCK_2"/>
    <property type="match status" value="1"/>
</dbReference>
<feature type="domain" description="VWFD" evidence="18">
    <location>
        <begin position="19"/>
        <end position="187"/>
    </location>
</feature>
<dbReference type="PROSITE" id="PS01208">
    <property type="entry name" value="VWFC_1"/>
    <property type="match status" value="2"/>
</dbReference>
<comment type="subcellular location">
    <subcellularLocation>
        <location evidence="1">Secreted</location>
        <location evidence="1">Extracellular space</location>
        <location evidence="1">Extracellular matrix</location>
    </subcellularLocation>
</comment>
<keyword evidence="10 13" id="KW-1015">Disulfide bond</keyword>
<dbReference type="SMART" id="SM00832">
    <property type="entry name" value="C8"/>
    <property type="match status" value="4"/>
</dbReference>
<protein>
    <recommendedName>
        <fullName evidence="2">von Willebrand factor</fullName>
    </recommendedName>
</protein>
<dbReference type="InterPro" id="IPR002035">
    <property type="entry name" value="VWF_A"/>
</dbReference>
<dbReference type="Gene3D" id="3.40.50.410">
    <property type="entry name" value="von Willebrand factor, type A domain"/>
    <property type="match status" value="3"/>
</dbReference>
<dbReference type="CDD" id="cd19941">
    <property type="entry name" value="TIL"/>
    <property type="match status" value="5"/>
</dbReference>
<feature type="domain" description="VWFA" evidence="17">
    <location>
        <begin position="1248"/>
        <end position="1425"/>
    </location>
</feature>
<sequence>MFVGKPLDVFGKPDWTSLSRCSLFGKNHIRTFDGTFYDFMGDCSYMLAGDCHKHSFSLLVDYRHGKKNSVSFYLGEYYDLHMFLDGTATEGEKSITMPYAANGIFLENEAGYYKLSSEEHGIMVKIDVSGNMQVILSNEHFNRTCGLCGNFNQFAEDDFMTQEGILAEKSYEFANSWALHGGDKRCKRIYPPSNTCNISSDAAEKDFIQRCQYLKTSPVFQKCHQKVNPEPFIAICENDMCECAEDVQCPCHAFLEYARTCAQQGVIVNSWPMETACKPQCPHGMVYNECVSPCLKSCQSLNINEVCQEHCTDGCTCPEGKVLDGSHCVAPSECSCIHSGTRYPVGSTIKRDCNSCSCKGGLWECSNEDCPGECYVTGQSHFKSFDNKHFTFSGICHYLLAKDMVDGSFSVAIETVQCADDPDAVCTRSATVRLLDMHNITLKLKHGGGVSIDGQDIMLPLLHGSLRIQSTALSTVRLSYREDLQIDWDGHGKLLIKLSPVFADATSGLCGNYNGNQGDDFLTPSGLVEASVEDFGNSWKLNGDCTDLVKQDTDPCSLNPRRARYAEEVCSTLMEYTFQPCHSEVNPLPYLKNCRYDVCSCSNGKECMCDAIATYAMACSRKGVLIEWRSPEFCYLQILSHPDTNCREFCMEGCYCPPGLYTNEYGECVPKAECSCYYDGELFQPDDVFSDHHSMCYCENGLMHCTMNDVPGAYYADAFFSQSARVKRSADCRPPLKKVVCSPDDQTMTGTECAQTCENYGTDCMIKKCTSGCMCPDGMVRHNNRCILPQKCPCRHAGNDYAPGESVIQDCNTCICRGRTWECTKNICDGTCSAIGVSHYFTFDGLVYNFPGDCQYVLVQDFCGSGTGTFRILVGNVGCGFTGDRCSKKITIFFRNGEIELENEQVNIRKPLSSEIGFDVRPSGNYFILTLGSEISVTWDKGKRVYVTLKETLRNKVCGLCGNFDGIENNDLMSSNNQVENNPSNFGNSWKVKPYCADVAIITAITSMPLCQGNALKQAAVENACDILWDEIFKDCHKLVDPVHYHEVCTHDTCICESIGDCACFCDSIAAYAHACAQHGVHVQWRSSRFCPQSCEEKNVRELDYVCEWRYNSCAPACPVTCQHPEPTHCPLKCVEGCHAHCPPDKILNEVTGSCVDLQDCPVCVVEGRRIPHGKYIFLNQDDPALCRQCYCEKQTLKCSPCEEHSTITTISPTMEPERTPDESTPEPEEEEEGTVAPGTYNCEKAMDLVFLVDGSSKLSKTDFVTVKDFIVSIMEKIRISQKRIRVCVVQYNSTHTPKLFSLNERRKLSDLVAKVQNMKYMGSPTSSAAEAIKFTNSYVFDLAKRDNAPKMILLLTASKSSKSLSTIRLGIKKRKVTLIPIGIGPHVDMGDIEFIKKQSPMNQPFLVPKVEDLIARKDEIIDYLCDLVPEPTVQAHKTPPKTQTEPSRVIATPTSEPSRTTPTTIPTQAPITPDRELTIAFEGSMDIEKIKIFLEELIEKMDIGEETIHITIIQYSFTITVEYTFTGRLQKQDVIKKIRQIQYRGGNATNTGEAIRYISQHTMKKDYESREAPPHLVYMIQENPPTDIIRKEENINVFPIAVGPAPIKELDIFGHQRVFQNYDQLSSITEEILTGCCSSINVPTLVPIVPCMKPMDVIFILDSGMNVKESEFEYMKTFVKNFIKKAHIGPDATQVAVLQYGWAPTMEVAWSDPQDKISLLKAVENMQKMGEGSGKIGDALNFAVQSAVSGIHGSRPLASKIVVIIVADKSSGQVDYAATFASSNMVSVFPIGVGSQYDDDELLKLAGPSGNHKITKVQLFEDLPTMLLLRDDFINKLCTDFVKVCIDEDGKSRKPGDRWTLLDSCHIVTCLEGGITKLSNTGVDCTKLPQPICENDLPAIKIKEKCGCRWVCPCICKGSSSRHIVTFDGLNFKLLGNCSYVLFNDKKNNLEVILQNGDCGSLSGQTCMDSVSVKYNGDTIKLSHNMQVSVNGEMVQVPYNNTFEVGIYGAIMHNIKIPDIGFVFSFTPTNNEFILENIPHGFSTKTSGLCGICDLNPVNDFTLKDGSVTRDSSKFVKEWTVVDELGRTCETKLDDACSQSPSNQCNILLSKTFEQCHPKIQPSDYFKLCQETSCHGQDPCEIIASYGHLCRLHGVCIDWRSTDVCPMTCPNTMVYNHCHVGCDKECNNTHTKTMCFDHLTEGCFCPDGQVMIHGSCAPESVCNRCIDHNGDQHEHLETWIPLHDPCSICICLDNRVTNCTSKPCPTVKPLTCGPCERPSLKRTPDQCCPEYECVCDINSCEIPPVPHCENGMEVVLTNPGECRPVYECACKRETCPVLRRPSCPPYKRLSRKTTECCDTYDCVCSCSNSTDTCPSGYISSIHINECGCTSVTCEADKVCVHKNNVYHVGSSWEDGCLNCKCTDIVDPITNLRSVMCEKKPCNENCNQGFKYVTKEHECCGTCKRAVCEQEFFKVQHKIDLLGIFWGGLQVGARWTSPYDPCIINECAQVNGEVFTLQRNISCSDIETKKCPTGLELICEHGSECCPVCQCEPIPGCLHNGTIIGGKIQQLEDSCCETCVEPECKQAAVRNTFNVDGRVSGGREHLSCKGKCTSTSIYNTKTHSMEDQCTCCTATQTELMNVSLRCTNGTVVEHEVTQATNCECVTRKCNN</sequence>
<evidence type="ECO:0000256" key="3">
    <source>
        <dbReference type="ARBA" id="ARBA00022525"/>
    </source>
</evidence>
<evidence type="ECO:0000259" key="15">
    <source>
        <dbReference type="PROSITE" id="PS01225"/>
    </source>
</evidence>
<dbReference type="SUPFAM" id="SSF53300">
    <property type="entry name" value="vWA-like"/>
    <property type="match status" value="3"/>
</dbReference>
<dbReference type="EMBL" id="WNYA01000004">
    <property type="protein sequence ID" value="KAG8579776.1"/>
    <property type="molecule type" value="Genomic_DNA"/>
</dbReference>
<keyword evidence="3" id="KW-0964">Secreted</keyword>
<evidence type="ECO:0000256" key="2">
    <source>
        <dbReference type="ARBA" id="ARBA00016619"/>
    </source>
</evidence>
<dbReference type="SUPFAM" id="SSF57567">
    <property type="entry name" value="Serine protease inhibitors"/>
    <property type="match status" value="5"/>
</dbReference>
<feature type="domain" description="VWFA" evidence="17">
    <location>
        <begin position="1657"/>
        <end position="1838"/>
    </location>
</feature>
<comment type="subunit">
    <text evidence="12">Multimeric. Interacts with F8.</text>
</comment>
<dbReference type="CDD" id="cd01450">
    <property type="entry name" value="vWFA_subfamily_ECM"/>
    <property type="match status" value="3"/>
</dbReference>
<feature type="domain" description="VWFD" evidence="18">
    <location>
        <begin position="1915"/>
        <end position="2091"/>
    </location>
</feature>
<feature type="domain" description="VWFD" evidence="18">
    <location>
        <begin position="372"/>
        <end position="546"/>
    </location>
</feature>
<feature type="disulfide bond" evidence="13">
    <location>
        <begin position="2608"/>
        <end position="2662"/>
    </location>
</feature>
<organism evidence="19 20">
    <name type="scientific">Engystomops pustulosus</name>
    <name type="common">Tungara frog</name>
    <name type="synonym">Physalaemus pustulosus</name>
    <dbReference type="NCBI Taxonomy" id="76066"/>
    <lineage>
        <taxon>Eukaryota</taxon>
        <taxon>Metazoa</taxon>
        <taxon>Chordata</taxon>
        <taxon>Craniata</taxon>
        <taxon>Vertebrata</taxon>
        <taxon>Euteleostomi</taxon>
        <taxon>Amphibia</taxon>
        <taxon>Batrachia</taxon>
        <taxon>Anura</taxon>
        <taxon>Neobatrachia</taxon>
        <taxon>Hyloidea</taxon>
        <taxon>Leptodactylidae</taxon>
        <taxon>Leiuperinae</taxon>
        <taxon>Engystomops</taxon>
    </lineage>
</organism>
<dbReference type="InterPro" id="IPR036465">
    <property type="entry name" value="vWFA_dom_sf"/>
</dbReference>
<feature type="domain" description="VWFD" evidence="18">
    <location>
        <begin position="830"/>
        <end position="997"/>
    </location>
</feature>
<evidence type="ECO:0000259" key="16">
    <source>
        <dbReference type="PROSITE" id="PS50184"/>
    </source>
</evidence>
<evidence type="ECO:0000256" key="11">
    <source>
        <dbReference type="ARBA" id="ARBA00023180"/>
    </source>
</evidence>
<keyword evidence="4" id="KW-0272">Extracellular matrix</keyword>
<feature type="domain" description="VWFC" evidence="16">
    <location>
        <begin position="2224"/>
        <end position="2297"/>
    </location>
</feature>
<evidence type="ECO:0000256" key="9">
    <source>
        <dbReference type="ARBA" id="ARBA00023084"/>
    </source>
</evidence>
<dbReference type="SMART" id="SM00041">
    <property type="entry name" value="CT"/>
    <property type="match status" value="1"/>
</dbReference>
<feature type="domain" description="VWFA" evidence="17">
    <location>
        <begin position="1469"/>
        <end position="1604"/>
    </location>
</feature>
<accession>A0AAV7C4A2</accession>
<dbReference type="SMART" id="SM00216">
    <property type="entry name" value="VWD"/>
    <property type="match status" value="4"/>
</dbReference>
<keyword evidence="20" id="KW-1185">Reference proteome</keyword>
<evidence type="ECO:0000259" key="17">
    <source>
        <dbReference type="PROSITE" id="PS50234"/>
    </source>
</evidence>
<gene>
    <name evidence="19" type="ORF">GDO81_011049</name>
</gene>
<comment type="caution">
    <text evidence="13">Lacks conserved residue(s) required for the propagation of feature annotation.</text>
</comment>
<evidence type="ECO:0000256" key="14">
    <source>
        <dbReference type="SAM" id="MobiDB-lite"/>
    </source>
</evidence>
<evidence type="ECO:0000256" key="6">
    <source>
        <dbReference type="ARBA" id="ARBA00022696"/>
    </source>
</evidence>
<dbReference type="PROSITE" id="PS50234">
    <property type="entry name" value="VWFA"/>
    <property type="match status" value="3"/>
</dbReference>
<dbReference type="InterPro" id="IPR050780">
    <property type="entry name" value="Mucin_vWF_Thrombospondin_sf"/>
</dbReference>
<dbReference type="Gene3D" id="2.10.25.10">
    <property type="entry name" value="Laminin"/>
    <property type="match status" value="4"/>
</dbReference>
<dbReference type="InterPro" id="IPR001007">
    <property type="entry name" value="VWF_dom"/>
</dbReference>
<dbReference type="Pfam" id="PF00094">
    <property type="entry name" value="VWD"/>
    <property type="match status" value="4"/>
</dbReference>
<keyword evidence="5" id="KW-0165">Cleavage on pair of basic residues</keyword>
<feature type="compositionally biased region" description="Low complexity" evidence="14">
    <location>
        <begin position="1452"/>
        <end position="1471"/>
    </location>
</feature>
<dbReference type="InterPro" id="IPR058753">
    <property type="entry name" value="TIL_OTOGL_Mucin"/>
</dbReference>
<dbReference type="Pfam" id="PF01826">
    <property type="entry name" value="TIL"/>
    <property type="match status" value="3"/>
</dbReference>
<dbReference type="PROSITE" id="PS51233">
    <property type="entry name" value="VWFD"/>
    <property type="match status" value="4"/>
</dbReference>
<dbReference type="PROSITE" id="PS01185">
    <property type="entry name" value="CTCK_1"/>
    <property type="match status" value="1"/>
</dbReference>
<proteinExistence type="predicted"/>
<dbReference type="SMART" id="SM00214">
    <property type="entry name" value="VWC"/>
    <property type="match status" value="5"/>
</dbReference>
<dbReference type="FunFam" id="2.10.25.10:FF:000055">
    <property type="entry name" value="alpha-tectorin isoform X1"/>
    <property type="match status" value="1"/>
</dbReference>
<dbReference type="GO" id="GO:0031589">
    <property type="term" value="P:cell-substrate adhesion"/>
    <property type="evidence" value="ECO:0007669"/>
    <property type="project" value="TreeGrafter"/>
</dbReference>
<dbReference type="InterPro" id="IPR002919">
    <property type="entry name" value="TIL_dom"/>
</dbReference>
<name>A0AAV7C4A2_ENGPU</name>
<keyword evidence="7" id="KW-0677">Repeat</keyword>
<dbReference type="PANTHER" id="PTHR11339:SF361">
    <property type="entry name" value="VON WILLEBRAND FACTOR"/>
    <property type="match status" value="1"/>
</dbReference>
<keyword evidence="8" id="KW-0130">Cell adhesion</keyword>
<evidence type="ECO:0000256" key="4">
    <source>
        <dbReference type="ARBA" id="ARBA00022530"/>
    </source>
</evidence>
<evidence type="ECO:0000313" key="20">
    <source>
        <dbReference type="Proteomes" id="UP000824782"/>
    </source>
</evidence>
<reference evidence="19" key="1">
    <citation type="thesis" date="2020" institute="ProQuest LLC" country="789 East Eisenhower Parkway, Ann Arbor, MI, USA">
        <title>Comparative Genomics and Chromosome Evolution.</title>
        <authorList>
            <person name="Mudd A.B."/>
        </authorList>
    </citation>
    <scope>NUCLEOTIDE SEQUENCE</scope>
    <source>
        <strain evidence="19">237g6f4</strain>
        <tissue evidence="19">Blood</tissue>
    </source>
</reference>
<evidence type="ECO:0000256" key="10">
    <source>
        <dbReference type="ARBA" id="ARBA00023157"/>
    </source>
</evidence>
<comment type="caution">
    <text evidence="19">The sequence shown here is derived from an EMBL/GenBank/DDBJ whole genome shotgun (WGS) entry which is preliminary data.</text>
</comment>
<dbReference type="GO" id="GO:0031012">
    <property type="term" value="C:extracellular matrix"/>
    <property type="evidence" value="ECO:0007669"/>
    <property type="project" value="TreeGrafter"/>
</dbReference>
<dbReference type="PROSITE" id="PS50184">
    <property type="entry name" value="VWFC_2"/>
    <property type="match status" value="2"/>
</dbReference>
<dbReference type="InterPro" id="IPR006207">
    <property type="entry name" value="Cys_knot_C"/>
</dbReference>
<dbReference type="GO" id="GO:0005615">
    <property type="term" value="C:extracellular space"/>
    <property type="evidence" value="ECO:0007669"/>
    <property type="project" value="TreeGrafter"/>
</dbReference>
<dbReference type="GO" id="GO:0007596">
    <property type="term" value="P:blood coagulation"/>
    <property type="evidence" value="ECO:0007669"/>
    <property type="project" value="TreeGrafter"/>
</dbReference>
<evidence type="ECO:0000256" key="12">
    <source>
        <dbReference type="ARBA" id="ARBA00025858"/>
    </source>
</evidence>
<feature type="region of interest" description="Disordered" evidence="14">
    <location>
        <begin position="1212"/>
        <end position="1236"/>
    </location>
</feature>
<evidence type="ECO:0000256" key="5">
    <source>
        <dbReference type="ARBA" id="ARBA00022685"/>
    </source>
</evidence>
<dbReference type="PANTHER" id="PTHR11339">
    <property type="entry name" value="EXTRACELLULAR MATRIX GLYCOPROTEIN RELATED"/>
    <property type="match status" value="1"/>
</dbReference>
<feature type="region of interest" description="Disordered" evidence="14">
    <location>
        <begin position="1435"/>
        <end position="1471"/>
    </location>
</feature>
<dbReference type="InterPro" id="IPR014853">
    <property type="entry name" value="VWF/SSPO/ZAN-like_Cys-rich_dom"/>
</dbReference>
<dbReference type="Pfam" id="PF08742">
    <property type="entry name" value="C8"/>
    <property type="match status" value="4"/>
</dbReference>
<dbReference type="Proteomes" id="UP000824782">
    <property type="component" value="Unassembled WGS sequence"/>
</dbReference>
<dbReference type="SMART" id="SM00215">
    <property type="entry name" value="VWC_out"/>
    <property type="match status" value="2"/>
</dbReference>
<keyword evidence="11" id="KW-0325">Glycoprotein</keyword>
<feature type="domain" description="VWFC" evidence="16">
    <location>
        <begin position="2398"/>
        <end position="2464"/>
    </location>
</feature>
<feature type="disulfide bond" evidence="13">
    <location>
        <begin position="2612"/>
        <end position="2664"/>
    </location>
</feature>
<keyword evidence="9" id="KW-0094">Blood coagulation</keyword>
<evidence type="ECO:0000256" key="7">
    <source>
        <dbReference type="ARBA" id="ARBA00022737"/>
    </source>
</evidence>
<evidence type="ECO:0000256" key="1">
    <source>
        <dbReference type="ARBA" id="ARBA00004498"/>
    </source>
</evidence>
<evidence type="ECO:0000256" key="13">
    <source>
        <dbReference type="PROSITE-ProRule" id="PRU00039"/>
    </source>
</evidence>
<dbReference type="Pfam" id="PF25962">
    <property type="entry name" value="TIL_OTOGL_Mucin"/>
    <property type="match status" value="1"/>
</dbReference>
<dbReference type="InterPro" id="IPR036084">
    <property type="entry name" value="Ser_inhib-like_sf"/>
</dbReference>
<evidence type="ECO:0000259" key="18">
    <source>
        <dbReference type="PROSITE" id="PS51233"/>
    </source>
</evidence>
<evidence type="ECO:0000313" key="19">
    <source>
        <dbReference type="EMBL" id="KAG8579776.1"/>
    </source>
</evidence>
<feature type="compositionally biased region" description="Acidic residues" evidence="14">
    <location>
        <begin position="1224"/>
        <end position="1234"/>
    </location>
</feature>
<dbReference type="PRINTS" id="PR00453">
    <property type="entry name" value="VWFADOMAIN"/>
</dbReference>
<keyword evidence="6" id="KW-0356">Hemostasis</keyword>
<dbReference type="Pfam" id="PF00092">
    <property type="entry name" value="VWA"/>
    <property type="match status" value="3"/>
</dbReference>